<keyword evidence="3 9" id="KW-0547">Nucleotide-binding</keyword>
<keyword evidence="13" id="KW-1185">Reference proteome</keyword>
<gene>
    <name evidence="12" type="ORF">AK88_00330</name>
</gene>
<dbReference type="SMART" id="SM00242">
    <property type="entry name" value="MYSc"/>
    <property type="match status" value="1"/>
</dbReference>
<dbReference type="Gene3D" id="3.40.850.10">
    <property type="entry name" value="Kinesin motor domain"/>
    <property type="match status" value="2"/>
</dbReference>
<dbReference type="Pfam" id="PF00063">
    <property type="entry name" value="Myosin_head"/>
    <property type="match status" value="2"/>
</dbReference>
<dbReference type="OMA" id="GIIECVY"/>
<dbReference type="GeneID" id="24265644"/>
<keyword evidence="7 9" id="KW-0009">Actin-binding</keyword>
<evidence type="ECO:0000256" key="10">
    <source>
        <dbReference type="SAM" id="Coils"/>
    </source>
</evidence>
<dbReference type="CDD" id="cd14888">
    <property type="entry name" value="MYSc_Myo27"/>
    <property type="match status" value="1"/>
</dbReference>
<dbReference type="Gene3D" id="1.10.10.820">
    <property type="match status" value="1"/>
</dbReference>
<keyword evidence="10" id="KW-0175">Coiled coil</keyword>
<dbReference type="GO" id="GO:0007015">
    <property type="term" value="P:actin filament organization"/>
    <property type="evidence" value="ECO:0007669"/>
    <property type="project" value="TreeGrafter"/>
</dbReference>
<evidence type="ECO:0000256" key="5">
    <source>
        <dbReference type="ARBA" id="ARBA00023123"/>
    </source>
</evidence>
<protein>
    <recommendedName>
        <fullName evidence="11">Myosin motor domain-containing protein</fullName>
    </recommendedName>
</protein>
<dbReference type="PROSITE" id="PS50082">
    <property type="entry name" value="WD_REPEATS_2"/>
    <property type="match status" value="1"/>
</dbReference>
<dbReference type="GO" id="GO:0016459">
    <property type="term" value="C:myosin complex"/>
    <property type="evidence" value="ECO:0007669"/>
    <property type="project" value="UniProtKB-KW"/>
</dbReference>
<dbReference type="InterPro" id="IPR027417">
    <property type="entry name" value="P-loop_NTPase"/>
</dbReference>
<evidence type="ECO:0000256" key="6">
    <source>
        <dbReference type="ARBA" id="ARBA00023175"/>
    </source>
</evidence>
<keyword evidence="5 9" id="KW-0518">Myosin</keyword>
<dbReference type="Pfam" id="PF00400">
    <property type="entry name" value="WD40"/>
    <property type="match status" value="1"/>
</dbReference>
<dbReference type="GO" id="GO:0005524">
    <property type="term" value="F:ATP binding"/>
    <property type="evidence" value="ECO:0007669"/>
    <property type="project" value="UniProtKB-UniRule"/>
</dbReference>
<evidence type="ECO:0000256" key="4">
    <source>
        <dbReference type="ARBA" id="ARBA00022840"/>
    </source>
</evidence>
<dbReference type="EMBL" id="KQ001647">
    <property type="protein sequence ID" value="KJP89874.1"/>
    <property type="molecule type" value="Genomic_DNA"/>
</dbReference>
<comment type="similarity">
    <text evidence="9">Belongs to the TRAFAC class myosin-kinesin ATPase superfamily. Myosin family.</text>
</comment>
<dbReference type="Gene3D" id="1.20.5.4820">
    <property type="match status" value="1"/>
</dbReference>
<dbReference type="Gene3D" id="1.20.120.720">
    <property type="entry name" value="Myosin VI head, motor domain, U50 subdomain"/>
    <property type="match status" value="1"/>
</dbReference>
<evidence type="ECO:0000256" key="2">
    <source>
        <dbReference type="ARBA" id="ARBA00022737"/>
    </source>
</evidence>
<dbReference type="Proteomes" id="UP000054561">
    <property type="component" value="Unassembled WGS sequence"/>
</dbReference>
<dbReference type="InterPro" id="IPR036961">
    <property type="entry name" value="Kinesin_motor_dom_sf"/>
</dbReference>
<dbReference type="Gene3D" id="1.20.58.530">
    <property type="match status" value="1"/>
</dbReference>
<proteinExistence type="inferred from homology"/>
<dbReference type="GO" id="GO:0016020">
    <property type="term" value="C:membrane"/>
    <property type="evidence" value="ECO:0007669"/>
    <property type="project" value="TreeGrafter"/>
</dbReference>
<feature type="region of interest" description="Actin-binding" evidence="9">
    <location>
        <begin position="681"/>
        <end position="703"/>
    </location>
</feature>
<feature type="coiled-coil region" evidence="10">
    <location>
        <begin position="1128"/>
        <end position="1155"/>
    </location>
</feature>
<keyword evidence="4 9" id="KW-0067">ATP-binding</keyword>
<dbReference type="InterPro" id="IPR001609">
    <property type="entry name" value="Myosin_head_motor_dom-like"/>
</dbReference>
<feature type="coiled-coil region" evidence="10">
    <location>
        <begin position="1014"/>
        <end position="1069"/>
    </location>
</feature>
<dbReference type="InterPro" id="IPR001680">
    <property type="entry name" value="WD40_rpt"/>
</dbReference>
<dbReference type="PROSITE" id="PS50096">
    <property type="entry name" value="IQ"/>
    <property type="match status" value="2"/>
</dbReference>
<dbReference type="PRINTS" id="PR00193">
    <property type="entry name" value="MYOSINHEAVY"/>
</dbReference>
<dbReference type="GO" id="GO:0051015">
    <property type="term" value="F:actin filament binding"/>
    <property type="evidence" value="ECO:0007669"/>
    <property type="project" value="TreeGrafter"/>
</dbReference>
<dbReference type="OrthoDB" id="6108017at2759"/>
<evidence type="ECO:0000256" key="7">
    <source>
        <dbReference type="ARBA" id="ARBA00023203"/>
    </source>
</evidence>
<evidence type="ECO:0000256" key="1">
    <source>
        <dbReference type="ARBA" id="ARBA00022574"/>
    </source>
</evidence>
<dbReference type="Gene3D" id="2.130.10.10">
    <property type="entry name" value="YVTN repeat-like/Quinoprotein amine dehydrogenase"/>
    <property type="match status" value="1"/>
</dbReference>
<dbReference type="PANTHER" id="PTHR13140:SF706">
    <property type="entry name" value="DILUTE CLASS UNCONVENTIONAL MYOSIN, ISOFORM C"/>
    <property type="match status" value="1"/>
</dbReference>
<dbReference type="InterPro" id="IPR015943">
    <property type="entry name" value="WD40/YVTN_repeat-like_dom_sf"/>
</dbReference>
<dbReference type="GO" id="GO:0005737">
    <property type="term" value="C:cytoplasm"/>
    <property type="evidence" value="ECO:0007669"/>
    <property type="project" value="TreeGrafter"/>
</dbReference>
<dbReference type="PANTHER" id="PTHR13140">
    <property type="entry name" value="MYOSIN"/>
    <property type="match status" value="1"/>
</dbReference>
<feature type="binding site" evidence="9">
    <location>
        <begin position="159"/>
        <end position="166"/>
    </location>
    <ligand>
        <name>ATP</name>
        <dbReference type="ChEBI" id="CHEBI:30616"/>
    </ligand>
</feature>
<dbReference type="PROSITE" id="PS00678">
    <property type="entry name" value="WD_REPEATS_1"/>
    <property type="match status" value="1"/>
</dbReference>
<dbReference type="SUPFAM" id="SSF50978">
    <property type="entry name" value="WD40 repeat-like"/>
    <property type="match status" value="1"/>
</dbReference>
<evidence type="ECO:0000313" key="13">
    <source>
        <dbReference type="Proteomes" id="UP000054561"/>
    </source>
</evidence>
<keyword evidence="6 9" id="KW-0505">Motor protein</keyword>
<dbReference type="InterPro" id="IPR036322">
    <property type="entry name" value="WD40_repeat_dom_sf"/>
</dbReference>
<dbReference type="SMART" id="SM00320">
    <property type="entry name" value="WD40"/>
    <property type="match status" value="5"/>
</dbReference>
<evidence type="ECO:0000256" key="9">
    <source>
        <dbReference type="PROSITE-ProRule" id="PRU00782"/>
    </source>
</evidence>
<dbReference type="PROSITE" id="PS50294">
    <property type="entry name" value="WD_REPEATS_REGION"/>
    <property type="match status" value="1"/>
</dbReference>
<dbReference type="InterPro" id="IPR000048">
    <property type="entry name" value="IQ_motif_EF-hand-BS"/>
</dbReference>
<dbReference type="Gene3D" id="1.20.5.190">
    <property type="match status" value="2"/>
</dbReference>
<dbReference type="VEuPathDB" id="PlasmoDB:AK88_00330"/>
<dbReference type="InterPro" id="IPR019775">
    <property type="entry name" value="WD40_repeat_CS"/>
</dbReference>
<dbReference type="Pfam" id="PF00612">
    <property type="entry name" value="IQ"/>
    <property type="match status" value="1"/>
</dbReference>
<evidence type="ECO:0000259" key="11">
    <source>
        <dbReference type="PROSITE" id="PS51456"/>
    </source>
</evidence>
<feature type="domain" description="Myosin motor" evidence="11">
    <location>
        <begin position="66"/>
        <end position="855"/>
    </location>
</feature>
<dbReference type="SUPFAM" id="SSF52540">
    <property type="entry name" value="P-loop containing nucleoside triphosphate hydrolases"/>
    <property type="match status" value="3"/>
</dbReference>
<keyword evidence="2" id="KW-0677">Repeat</keyword>
<dbReference type="GO" id="GO:0000146">
    <property type="term" value="F:microfilament motor activity"/>
    <property type="evidence" value="ECO:0007669"/>
    <property type="project" value="TreeGrafter"/>
</dbReference>
<evidence type="ECO:0000256" key="8">
    <source>
        <dbReference type="PROSITE-ProRule" id="PRU00221"/>
    </source>
</evidence>
<feature type="repeat" description="WD" evidence="8">
    <location>
        <begin position="1665"/>
        <end position="1706"/>
    </location>
</feature>
<evidence type="ECO:0000313" key="12">
    <source>
        <dbReference type="EMBL" id="KJP89874.1"/>
    </source>
</evidence>
<dbReference type="PROSITE" id="PS51456">
    <property type="entry name" value="MYOSIN_MOTOR"/>
    <property type="match status" value="1"/>
</dbReference>
<sequence length="1931" mass="219633">MDSVNKCVIGTKIFVRDKQKVWVCAEIIKEETDLVAKTEDDEIVVLKEKDEFYLRNLDVFDSSGVSAPADLTNLTHLHEASILHSLNVRFDIDEIYTLTGPILIAVNPFKVIPDLYSDDMLAKHVQPIQSKSPHIFSTANSAYLGMCQHNKPQTILISGESGAGKTESTKYVMKFLACAGSDVKNKSLIECQILESNPLLEAFGNARTLRNDNSSRFGKYIELQFSLDRRGRGQYYTKGKLCGAKIRTYLLEKVRVCYQQEGERNYHIFYQLCRAAREAISEAAEQEAAKGEIEADAAGEAADEVHTPREYRFPATEKYRDPEMGAKPVRIDLTGFQTHEHFRYLTKSSVHELSDVNELELFETTVYAMQTIGISEQEQHQIFRVLEGILYIGNVLFSNDESKEECHIMDDSLSDLHKAASFLDVDAEELKNALCYRTIVANNECYKKPVNAVVSNDVRDALARAIYGCLFLKVVERTNESVGFLEDMNLLFCGVLDIFGFESFAFNSFEQLCINYTNECLQQFFNNFIFKCEEKLYVDEGIEWDPLDFPDNAESIHLLESKPYGVFCMLDEECYVPSGKDKTFCSKIISKHSSAVSNGRNKFMAVKTDPSSFVIVHFAGKVTYNSSGFLEKNKDQLSSDVQKVLLNSQSEYTSSLFYKYLRRNVEKTRFQTVSSEFKEQLHQLMNRIKQTQPHFIRCIKPNAHNVPDIFDRVSVNEQLKYGGVLQAIKVSRSGYPIRLTHTDCVKDYSILLNKEGKKLFKDYQAKSWAQKATFVLKQLHQCDAIQNLVRSLGEAKEQRQKEEAAVRGGMNKDVNGDYKGISYNNNTCSALIWAVGKSLCFFKSDAYNILSTLRSDFRSTQAIVIQKNYKAYRQRKLFITMKKKVVLLQRWVRHILLVIRNERTKVQRATQLICLHIYGYSVRKAFLHKRKCAIIIQAHIRGYLTRKHYEDYKINHYASVIKATWKMYKERKLFNNMKRAAHKIQYKWKEILARRQLRRLKEEAKEIGALIQRNQCLVKEIENERKKKMEAENKLLKAFASVEKLAKRVDMLERNNRENENVIKGLMEKLTQANTPSSSSELPTECTRIRVAPALPRREDTVVAEASAATSVTTAVPEVDTLPRPDDVETLLTKINKLESENKEYLKKHNALNERYNQLLGILSHFKRKEVCVECGGQSAKLLQRGSGEERRANEQHSETCTEQCVEKRVARSGDRCDEHVNVRRTTHRQKGRDVDILMCGPKGVGKTSLLEDLFVRIGDEINLNLLRKNKKKNTDESNSFIYDTYVVTHKSCSVKICDCMYSCSRSAEEGLLNLIKNSACIVVVFDSSNSDSIHPALHLLQEAALTNVKRRTKLYLLENIFNEKINMKQNTCDVSYSLRVAKACSAHYVKALDIYDIVNNFVCGAKAYYLCSLPGQTYNMHKNEDVIPWQHSSDKYYHLAKEMGGEGLPPGEYNHTYIHTQKMENTEKSFMEKFFHMNHLNILSPEEEFPSKYFTPKRDEQATQPNKYNSVYSMVNSFKSLCNVNQKKNSPVQFLRESMPLNSYVYGSKKYSVEMGKGLQPIYEITLKGSVPITYLLIGRDSINKMHTLLAVGCKDGVIYVYKCLRTPLESAHGGYYFYQAGSVSGTGGTGGTGATSGVGGLSCDRDDGEDNANITSAKLMTKLSGHKKAITCLVFTFTEEKIISSSIDRTIKIWEVSTGFLLKVFSDSSATLSVLLLPTNLDLFLCSNCTSLLRMVNLNTGHVHQKIKLESEIRTLEMDDTGLNIFAGSKNGTIYILEIIHNERVEIRFKLLFSLSPITCIRFVPKQPFLSSPLIIVNSCDNHMGIIECVYGPKGVVLTSLSVKHRIRINHALLPIRNTYSKFGGGWVISGSEDGNIYICSLLPQSNYRLVFLKHHKAPVMAVVVNDIDTLMVSGDSKGNVVFWRRAFV</sequence>
<dbReference type="RefSeq" id="XP_012333404.1">
    <property type="nucleotide sequence ID" value="XM_012477981.1"/>
</dbReference>
<dbReference type="SMART" id="SM00015">
    <property type="entry name" value="IQ"/>
    <property type="match status" value="3"/>
</dbReference>
<keyword evidence="1 8" id="KW-0853">WD repeat</keyword>
<dbReference type="Gene3D" id="3.40.50.300">
    <property type="entry name" value="P-loop containing nucleotide triphosphate hydrolases"/>
    <property type="match status" value="1"/>
</dbReference>
<evidence type="ECO:0000256" key="3">
    <source>
        <dbReference type="ARBA" id="ARBA00022741"/>
    </source>
</evidence>
<accession>A0A0D9QS24</accession>
<organism evidence="12 13">
    <name type="scientific">Plasmodium fragile</name>
    <dbReference type="NCBI Taxonomy" id="5857"/>
    <lineage>
        <taxon>Eukaryota</taxon>
        <taxon>Sar</taxon>
        <taxon>Alveolata</taxon>
        <taxon>Apicomplexa</taxon>
        <taxon>Aconoidasida</taxon>
        <taxon>Haemosporida</taxon>
        <taxon>Plasmodiidae</taxon>
        <taxon>Plasmodium</taxon>
        <taxon>Plasmodium (Plasmodium)</taxon>
    </lineage>
</organism>
<reference evidence="12 13" key="1">
    <citation type="submission" date="2014-03" db="EMBL/GenBank/DDBJ databases">
        <title>The Genome Sequence of Plasmodium fragile nilgiri.</title>
        <authorList>
            <consortium name="The Broad Institute Genomics Platform"/>
            <consortium name="The Broad Institute Genome Sequencing Center for Infectious Disease"/>
            <person name="Neafsey D."/>
            <person name="Duraisingh M."/>
            <person name="Young S.K."/>
            <person name="Zeng Q."/>
            <person name="Gargeya S."/>
            <person name="Abouelleil A."/>
            <person name="Alvarado L."/>
            <person name="Chapman S.B."/>
            <person name="Gainer-Dewar J."/>
            <person name="Goldberg J."/>
            <person name="Griggs A."/>
            <person name="Gujja S."/>
            <person name="Hansen M."/>
            <person name="Howarth C."/>
            <person name="Imamovic A."/>
            <person name="Larimer J."/>
            <person name="Pearson M."/>
            <person name="Poon T.W."/>
            <person name="Priest M."/>
            <person name="Roberts A."/>
            <person name="Saif S."/>
            <person name="Shea T."/>
            <person name="Sykes S."/>
            <person name="Wortman J."/>
            <person name="Nusbaum C."/>
            <person name="Birren B."/>
        </authorList>
    </citation>
    <scope>NUCLEOTIDE SEQUENCE [LARGE SCALE GENOMIC DNA]</scope>
    <source>
        <strain evidence="13">nilgiri</strain>
    </source>
</reference>
<name>A0A0D9QS24_PLAFR</name>